<dbReference type="InterPro" id="IPR017972">
    <property type="entry name" value="Cyt_P450_CS"/>
</dbReference>
<dbReference type="InterPro" id="IPR002401">
    <property type="entry name" value="Cyt_P450_E_grp-I"/>
</dbReference>
<dbReference type="PRINTS" id="PR00385">
    <property type="entry name" value="P450"/>
</dbReference>
<dbReference type="PANTHER" id="PTHR24291">
    <property type="entry name" value="CYTOCHROME P450 FAMILY 4"/>
    <property type="match status" value="1"/>
</dbReference>
<evidence type="ECO:0000313" key="10">
    <source>
        <dbReference type="Proteomes" id="UP000199550"/>
    </source>
</evidence>
<dbReference type="Proteomes" id="UP000199550">
    <property type="component" value="Unassembled WGS sequence"/>
</dbReference>
<dbReference type="InterPro" id="IPR050196">
    <property type="entry name" value="Cytochrome_P450_Monoox"/>
</dbReference>
<keyword evidence="4 8" id="KW-0560">Oxidoreductase</keyword>
<keyword evidence="3 7" id="KW-0479">Metal-binding</keyword>
<comment type="similarity">
    <text evidence="1 8">Belongs to the cytochrome P450 family.</text>
</comment>
<accession>A0A1I4IHS1</accession>
<reference evidence="9 10" key="1">
    <citation type="submission" date="2016-10" db="EMBL/GenBank/DDBJ databases">
        <authorList>
            <person name="de Groot N.N."/>
        </authorList>
    </citation>
    <scope>NUCLEOTIDE SEQUENCE [LARGE SCALE GENOMIC DNA]</scope>
    <source>
        <strain evidence="9 10">DSM 16199</strain>
    </source>
</reference>
<dbReference type="RefSeq" id="WP_090191352.1">
    <property type="nucleotide sequence ID" value="NZ_FOTF01000026.1"/>
</dbReference>
<dbReference type="InterPro" id="IPR001128">
    <property type="entry name" value="Cyt_P450"/>
</dbReference>
<evidence type="ECO:0000256" key="5">
    <source>
        <dbReference type="ARBA" id="ARBA00023004"/>
    </source>
</evidence>
<evidence type="ECO:0000256" key="8">
    <source>
        <dbReference type="RuleBase" id="RU000461"/>
    </source>
</evidence>
<gene>
    <name evidence="9" type="ORF">SAMN04488004_12633</name>
</gene>
<proteinExistence type="inferred from homology"/>
<dbReference type="AlphaFoldDB" id="A0A1I4IHS1"/>
<protein>
    <submittedName>
        <fullName evidence="9">Cytochrome P450</fullName>
    </submittedName>
</protein>
<dbReference type="GO" id="GO:0016705">
    <property type="term" value="F:oxidoreductase activity, acting on paired donors, with incorporation or reduction of molecular oxygen"/>
    <property type="evidence" value="ECO:0007669"/>
    <property type="project" value="InterPro"/>
</dbReference>
<dbReference type="PANTHER" id="PTHR24291:SF50">
    <property type="entry name" value="BIFUNCTIONAL ALBAFLAVENONE MONOOXYGENASE_TERPENE SYNTHASE"/>
    <property type="match status" value="1"/>
</dbReference>
<name>A0A1I4IHS1_9RHOB</name>
<dbReference type="InterPro" id="IPR036396">
    <property type="entry name" value="Cyt_P450_sf"/>
</dbReference>
<evidence type="ECO:0000313" key="9">
    <source>
        <dbReference type="EMBL" id="SFL53912.1"/>
    </source>
</evidence>
<dbReference type="Pfam" id="PF00067">
    <property type="entry name" value="p450"/>
    <property type="match status" value="2"/>
</dbReference>
<dbReference type="PRINTS" id="PR00463">
    <property type="entry name" value="EP450I"/>
</dbReference>
<evidence type="ECO:0000256" key="7">
    <source>
        <dbReference type="PIRSR" id="PIRSR602401-1"/>
    </source>
</evidence>
<comment type="cofactor">
    <cofactor evidence="7">
        <name>heme</name>
        <dbReference type="ChEBI" id="CHEBI:30413"/>
    </cofactor>
</comment>
<evidence type="ECO:0000256" key="3">
    <source>
        <dbReference type="ARBA" id="ARBA00022723"/>
    </source>
</evidence>
<organism evidence="9 10">
    <name type="scientific">Loktanella salsilacus</name>
    <dbReference type="NCBI Taxonomy" id="195913"/>
    <lineage>
        <taxon>Bacteria</taxon>
        <taxon>Pseudomonadati</taxon>
        <taxon>Pseudomonadota</taxon>
        <taxon>Alphaproteobacteria</taxon>
        <taxon>Rhodobacterales</taxon>
        <taxon>Roseobacteraceae</taxon>
        <taxon>Loktanella</taxon>
    </lineage>
</organism>
<dbReference type="EMBL" id="FOTF01000026">
    <property type="protein sequence ID" value="SFL53912.1"/>
    <property type="molecule type" value="Genomic_DNA"/>
</dbReference>
<evidence type="ECO:0000256" key="4">
    <source>
        <dbReference type="ARBA" id="ARBA00023002"/>
    </source>
</evidence>
<keyword evidence="10" id="KW-1185">Reference proteome</keyword>
<evidence type="ECO:0000256" key="2">
    <source>
        <dbReference type="ARBA" id="ARBA00022617"/>
    </source>
</evidence>
<dbReference type="PROSITE" id="PS00086">
    <property type="entry name" value="CYTOCHROME_P450"/>
    <property type="match status" value="1"/>
</dbReference>
<sequence length="414" mass="45542">MTRAPGPKGSLLWGSLGAFKADSLGFLAQAAQDHGDVVRLRFGPITAHLVNHPALVEQVLSRNAANYDKATRSADRIAATTGRSLLSADQTAWARHRRLIQPAFQPRAFDGIGPVLDDLIAPMFVRWDKAGKIDIVDEMMQLVIAAAIRILFSSSIDPQRINAPLEILLADTWRRIEAPLDASLLSPRLHRPAFKKAVAQIDAIVLDLIQTRRASVQRPDDVLTRLLDAHAAEGEAQLTDQELRDAAMTLLLAGHETTANALSWAFIHASGTIQAADPAHIFAEAIRLYPSIWIIERRALQADTIGGFDIPRGSSVLISPFLLHRRADFWPDPTRFDPARFADGTPRPRDAYLPFGLGQHRCVGLHLANKIAAHVIGRVFAEFDLRALPGQTPHTDPGITLRHAQPFWMSVSRS</sequence>
<dbReference type="SUPFAM" id="SSF48264">
    <property type="entry name" value="Cytochrome P450"/>
    <property type="match status" value="1"/>
</dbReference>
<dbReference type="GO" id="GO:0020037">
    <property type="term" value="F:heme binding"/>
    <property type="evidence" value="ECO:0007669"/>
    <property type="project" value="InterPro"/>
</dbReference>
<dbReference type="STRING" id="195913.SAMN04488004_12633"/>
<dbReference type="GO" id="GO:0004497">
    <property type="term" value="F:monooxygenase activity"/>
    <property type="evidence" value="ECO:0007669"/>
    <property type="project" value="UniProtKB-KW"/>
</dbReference>
<dbReference type="OrthoDB" id="9801155at2"/>
<dbReference type="GO" id="GO:0005506">
    <property type="term" value="F:iron ion binding"/>
    <property type="evidence" value="ECO:0007669"/>
    <property type="project" value="InterPro"/>
</dbReference>
<keyword evidence="6 8" id="KW-0503">Monooxygenase</keyword>
<feature type="binding site" description="axial binding residue" evidence="7">
    <location>
        <position position="362"/>
    </location>
    <ligand>
        <name>heme</name>
        <dbReference type="ChEBI" id="CHEBI:30413"/>
    </ligand>
    <ligandPart>
        <name>Fe</name>
        <dbReference type="ChEBI" id="CHEBI:18248"/>
    </ligandPart>
</feature>
<keyword evidence="2 7" id="KW-0349">Heme</keyword>
<dbReference type="Gene3D" id="1.10.630.10">
    <property type="entry name" value="Cytochrome P450"/>
    <property type="match status" value="2"/>
</dbReference>
<evidence type="ECO:0000256" key="6">
    <source>
        <dbReference type="ARBA" id="ARBA00023033"/>
    </source>
</evidence>
<evidence type="ECO:0000256" key="1">
    <source>
        <dbReference type="ARBA" id="ARBA00010617"/>
    </source>
</evidence>
<keyword evidence="5 7" id="KW-0408">Iron</keyword>